<evidence type="ECO:0000313" key="4">
    <source>
        <dbReference type="EMBL" id="MSS82318.1"/>
    </source>
</evidence>
<gene>
    <name evidence="4" type="ORF">FX155_06885</name>
</gene>
<dbReference type="InterPro" id="IPR050624">
    <property type="entry name" value="HTH-type_Tx_Regulator"/>
</dbReference>
<dbReference type="SUPFAM" id="SSF46689">
    <property type="entry name" value="Homeodomain-like"/>
    <property type="match status" value="1"/>
</dbReference>
<dbReference type="Proteomes" id="UP000441455">
    <property type="component" value="Unassembled WGS sequence"/>
</dbReference>
<sequence length="195" mass="22800">MAEPQESQHTGESGGKYRLAEAVKRLMARQSLEDITVKEITGEAGVSRQTFYRHFLDKYDLVNWYFDELLANSFREMGYGRTIYEGLVRKFRYIQAEKVFFRAAFQSDQQNNLKDHDFRKIYGFYQDLYRKKTGKDLERAVLALLEMYCQASVYMTAKWVGRGTRDAAPEQLADLMLQAMPPALTDLFVRCDLLR</sequence>
<dbReference type="Gene3D" id="1.10.357.10">
    <property type="entry name" value="Tetracycline Repressor, domain 2"/>
    <property type="match status" value="1"/>
</dbReference>
<accession>A0A6N7W2C9</accession>
<proteinExistence type="predicted"/>
<protein>
    <submittedName>
        <fullName evidence="4">TetR family transcriptional regulator</fullName>
    </submittedName>
</protein>
<dbReference type="InterPro" id="IPR009057">
    <property type="entry name" value="Homeodomain-like_sf"/>
</dbReference>
<dbReference type="InterPro" id="IPR039532">
    <property type="entry name" value="TetR_C_Firmicutes"/>
</dbReference>
<evidence type="ECO:0000259" key="3">
    <source>
        <dbReference type="PROSITE" id="PS50977"/>
    </source>
</evidence>
<evidence type="ECO:0000256" key="1">
    <source>
        <dbReference type="ARBA" id="ARBA00023125"/>
    </source>
</evidence>
<dbReference type="InterPro" id="IPR001647">
    <property type="entry name" value="HTH_TetR"/>
</dbReference>
<dbReference type="RefSeq" id="WP_022488300.1">
    <property type="nucleotide sequence ID" value="NZ_VULN01000008.1"/>
</dbReference>
<dbReference type="PROSITE" id="PS50977">
    <property type="entry name" value="HTH_TETR_2"/>
    <property type="match status" value="1"/>
</dbReference>
<dbReference type="AlphaFoldDB" id="A0A6N7W2C9"/>
<comment type="caution">
    <text evidence="4">The sequence shown here is derived from an EMBL/GenBank/DDBJ whole genome shotgun (WGS) entry which is preliminary data.</text>
</comment>
<dbReference type="PANTHER" id="PTHR43479">
    <property type="entry name" value="ACREF/ENVCD OPERON REPRESSOR-RELATED"/>
    <property type="match status" value="1"/>
</dbReference>
<dbReference type="EMBL" id="VULN01000008">
    <property type="protein sequence ID" value="MSS82318.1"/>
    <property type="molecule type" value="Genomic_DNA"/>
</dbReference>
<dbReference type="GO" id="GO:0003677">
    <property type="term" value="F:DNA binding"/>
    <property type="evidence" value="ECO:0007669"/>
    <property type="project" value="UniProtKB-UniRule"/>
</dbReference>
<dbReference type="PANTHER" id="PTHR43479:SF7">
    <property type="entry name" value="TETR-FAMILY TRANSCRIPTIONAL REGULATOR"/>
    <property type="match status" value="1"/>
</dbReference>
<organism evidence="4 5">
    <name type="scientific">Acidaminococcus fermentans</name>
    <dbReference type="NCBI Taxonomy" id="905"/>
    <lineage>
        <taxon>Bacteria</taxon>
        <taxon>Bacillati</taxon>
        <taxon>Bacillota</taxon>
        <taxon>Negativicutes</taxon>
        <taxon>Acidaminococcales</taxon>
        <taxon>Acidaminococcaceae</taxon>
        <taxon>Acidaminococcus</taxon>
    </lineage>
</organism>
<dbReference type="Pfam" id="PF00440">
    <property type="entry name" value="TetR_N"/>
    <property type="match status" value="1"/>
</dbReference>
<feature type="DNA-binding region" description="H-T-H motif" evidence="2">
    <location>
        <begin position="36"/>
        <end position="55"/>
    </location>
</feature>
<dbReference type="Pfam" id="PF14278">
    <property type="entry name" value="TetR_C_8"/>
    <property type="match status" value="1"/>
</dbReference>
<dbReference type="OrthoDB" id="9810250at2"/>
<evidence type="ECO:0000313" key="5">
    <source>
        <dbReference type="Proteomes" id="UP000441455"/>
    </source>
</evidence>
<reference evidence="4 5" key="1">
    <citation type="submission" date="2019-08" db="EMBL/GenBank/DDBJ databases">
        <title>In-depth cultivation of the pig gut microbiome towards novel bacterial diversity and tailored functional studies.</title>
        <authorList>
            <person name="Wylensek D."/>
            <person name="Hitch T.C.A."/>
            <person name="Clavel T."/>
        </authorList>
    </citation>
    <scope>NUCLEOTIDE SEQUENCE [LARGE SCALE GENOMIC DNA]</scope>
    <source>
        <strain evidence="4 5">WCA-389-WT-5B</strain>
    </source>
</reference>
<name>A0A6N7W2C9_ACIFE</name>
<evidence type="ECO:0000256" key="2">
    <source>
        <dbReference type="PROSITE-ProRule" id="PRU00335"/>
    </source>
</evidence>
<keyword evidence="1 2" id="KW-0238">DNA-binding</keyword>
<feature type="domain" description="HTH tetR-type" evidence="3">
    <location>
        <begin position="13"/>
        <end position="73"/>
    </location>
</feature>